<evidence type="ECO:0000313" key="3">
    <source>
        <dbReference type="Proteomes" id="UP001328733"/>
    </source>
</evidence>
<dbReference type="Proteomes" id="UP001328733">
    <property type="component" value="Unassembled WGS sequence"/>
</dbReference>
<dbReference type="EMBL" id="JBAFSM010000009">
    <property type="protein sequence ID" value="MEG3436756.1"/>
    <property type="molecule type" value="Genomic_DNA"/>
</dbReference>
<evidence type="ECO:0000256" key="1">
    <source>
        <dbReference type="SAM" id="MobiDB-lite"/>
    </source>
</evidence>
<organism evidence="2 3">
    <name type="scientific">Pannus brasiliensis CCIBt3594</name>
    <dbReference type="NCBI Taxonomy" id="1427578"/>
    <lineage>
        <taxon>Bacteria</taxon>
        <taxon>Bacillati</taxon>
        <taxon>Cyanobacteriota</taxon>
        <taxon>Cyanophyceae</taxon>
        <taxon>Oscillatoriophycideae</taxon>
        <taxon>Chroococcales</taxon>
        <taxon>Microcystaceae</taxon>
        <taxon>Pannus</taxon>
    </lineage>
</organism>
<name>A0AAW9QSV2_9CHRO</name>
<sequence>MYGNFQRPRQRLGGVRRQEARGRRQEAGGRRKNIFGKNCEKIRFILYDLGF</sequence>
<dbReference type="RefSeq" id="WP_332864220.1">
    <property type="nucleotide sequence ID" value="NZ_JBAFSM010000009.1"/>
</dbReference>
<accession>A0AAW9QSV2</accession>
<reference evidence="2 3" key="1">
    <citation type="submission" date="2024-01" db="EMBL/GenBank/DDBJ databases">
        <title>Genomic insights into the taxonomy and metabolism of the cyanobacterium Pannus brasiliensis CCIBt3594.</title>
        <authorList>
            <person name="Machado M."/>
            <person name="Botero N.B."/>
            <person name="Andreote A.P.D."/>
            <person name="Feitosa A.M.T."/>
            <person name="Popin R."/>
            <person name="Sivonen K."/>
            <person name="Fiore M.F."/>
        </authorList>
    </citation>
    <scope>NUCLEOTIDE SEQUENCE [LARGE SCALE GENOMIC DNA]</scope>
    <source>
        <strain evidence="2 3">CCIBt3594</strain>
    </source>
</reference>
<evidence type="ECO:0000313" key="2">
    <source>
        <dbReference type="EMBL" id="MEG3436756.1"/>
    </source>
</evidence>
<feature type="region of interest" description="Disordered" evidence="1">
    <location>
        <begin position="1"/>
        <end position="29"/>
    </location>
</feature>
<gene>
    <name evidence="2" type="ORF">V0288_06455</name>
</gene>
<keyword evidence="3" id="KW-1185">Reference proteome</keyword>
<feature type="compositionally biased region" description="Basic and acidic residues" evidence="1">
    <location>
        <begin position="16"/>
        <end position="29"/>
    </location>
</feature>
<dbReference type="AlphaFoldDB" id="A0AAW9QSV2"/>
<comment type="caution">
    <text evidence="2">The sequence shown here is derived from an EMBL/GenBank/DDBJ whole genome shotgun (WGS) entry which is preliminary data.</text>
</comment>
<proteinExistence type="predicted"/>
<protein>
    <submittedName>
        <fullName evidence="2">Uncharacterized protein</fullName>
    </submittedName>
</protein>